<dbReference type="Proteomes" id="UP001139648">
    <property type="component" value="Unassembled WGS sequence"/>
</dbReference>
<proteinExistence type="predicted"/>
<keyword evidence="1" id="KW-0472">Membrane</keyword>
<evidence type="ECO:0000313" key="3">
    <source>
        <dbReference type="Proteomes" id="UP001139648"/>
    </source>
</evidence>
<organism evidence="2 3">
    <name type="scientific">Nonomuraea thailandensis</name>
    <dbReference type="NCBI Taxonomy" id="1188745"/>
    <lineage>
        <taxon>Bacteria</taxon>
        <taxon>Bacillati</taxon>
        <taxon>Actinomycetota</taxon>
        <taxon>Actinomycetes</taxon>
        <taxon>Streptosporangiales</taxon>
        <taxon>Streptosporangiaceae</taxon>
        <taxon>Nonomuraea</taxon>
    </lineage>
</organism>
<reference evidence="2" key="1">
    <citation type="submission" date="2022-06" db="EMBL/GenBank/DDBJ databases">
        <title>Sequencing the genomes of 1000 actinobacteria strains.</title>
        <authorList>
            <person name="Klenk H.-P."/>
        </authorList>
    </citation>
    <scope>NUCLEOTIDE SEQUENCE</scope>
    <source>
        <strain evidence="2">DSM 46694</strain>
    </source>
</reference>
<feature type="transmembrane region" description="Helical" evidence="1">
    <location>
        <begin position="12"/>
        <end position="33"/>
    </location>
</feature>
<dbReference type="EMBL" id="JAMZEB010000002">
    <property type="protein sequence ID" value="MCP2359369.1"/>
    <property type="molecule type" value="Genomic_DNA"/>
</dbReference>
<sequence>MQGKRVLNWLGSNAEALIALLIAVVAGVLGIMGVAPAQLIDAATLLTIAALALALLRDRWRTDAEPRAREALMKAESALHEFPSHVSRINTLESVIGDTRIALGEASMVRILVGQEIDRALSETRSNAREWHFKGGTATFVRAVVIPECVRNARRNRRVLSMRLEVLDPRNEKLCERYANYFRRIVDDPNEDEQSWTGEGTQLEIFATILAACWWKQRYPPLEIHVALSAHMSIFRWDMTQDCLIVTERGPRFPAMMFKEGRFYYDYWRNELRESFAQAFPLALHLAPQLSDEPTVEETRELFSRLGVDLPDAYSDEHVGEVIKQAIRAANPYA</sequence>
<keyword evidence="1" id="KW-0812">Transmembrane</keyword>
<gene>
    <name evidence="2" type="ORF">HD597_006389</name>
</gene>
<accession>A0A9X2GHW6</accession>
<dbReference type="AlphaFoldDB" id="A0A9X2GHW6"/>
<comment type="caution">
    <text evidence="2">The sequence shown here is derived from an EMBL/GenBank/DDBJ whole genome shotgun (WGS) entry which is preliminary data.</text>
</comment>
<feature type="transmembrane region" description="Helical" evidence="1">
    <location>
        <begin position="39"/>
        <end position="56"/>
    </location>
</feature>
<evidence type="ECO:0000313" key="2">
    <source>
        <dbReference type="EMBL" id="MCP2359369.1"/>
    </source>
</evidence>
<name>A0A9X2GHW6_9ACTN</name>
<keyword evidence="1" id="KW-1133">Transmembrane helix</keyword>
<evidence type="ECO:0000256" key="1">
    <source>
        <dbReference type="SAM" id="Phobius"/>
    </source>
</evidence>
<keyword evidence="3" id="KW-1185">Reference proteome</keyword>
<protein>
    <submittedName>
        <fullName evidence="2">Uncharacterized membrane protein YtjA (UPF0391 family)</fullName>
    </submittedName>
</protein>
<dbReference type="RefSeq" id="WP_253746784.1">
    <property type="nucleotide sequence ID" value="NZ_BAABKA010000007.1"/>
</dbReference>